<dbReference type="InterPro" id="IPR013493">
    <property type="entry name" value="CHP02677"/>
</dbReference>
<reference evidence="1 2" key="1">
    <citation type="journal article" date="2016" name="Int. J. Syst. Evol. Microbiol.">
        <title>Oceanobacillus halophilus sp. nov., a novel moderately halophilic bacterium from a hypersaline lake.</title>
        <authorList>
            <person name="Amoozegar M.A."/>
            <person name="Bagheri M."/>
            <person name="Makhdoumi A."/>
            <person name="Nikou M.M."/>
            <person name="Fazeli S.A.S."/>
            <person name="Schumann P."/>
            <person name="Sproer C."/>
            <person name="Sanchez-Porro C."/>
            <person name="Ventosa A."/>
        </authorList>
    </citation>
    <scope>NUCLEOTIDE SEQUENCE [LARGE SCALE GENOMIC DNA]</scope>
    <source>
        <strain evidence="1 2">DSM 23996</strain>
    </source>
</reference>
<organism evidence="1 2">
    <name type="scientific">Oceanobacillus halophilus</name>
    <dbReference type="NCBI Taxonomy" id="930130"/>
    <lineage>
        <taxon>Bacteria</taxon>
        <taxon>Bacillati</taxon>
        <taxon>Bacillota</taxon>
        <taxon>Bacilli</taxon>
        <taxon>Bacillales</taxon>
        <taxon>Bacillaceae</taxon>
        <taxon>Oceanobacillus</taxon>
    </lineage>
</organism>
<comment type="caution">
    <text evidence="1">The sequence shown here is derived from an EMBL/GenBank/DDBJ whole genome shotgun (WGS) entry which is preliminary data.</text>
</comment>
<dbReference type="NCBIfam" id="TIGR02677">
    <property type="entry name" value="TIGR02677 family protein"/>
    <property type="match status" value="1"/>
</dbReference>
<proteinExistence type="predicted"/>
<dbReference type="RefSeq" id="WP_121203520.1">
    <property type="nucleotide sequence ID" value="NZ_RBZP01000002.1"/>
</dbReference>
<evidence type="ECO:0000313" key="1">
    <source>
        <dbReference type="EMBL" id="RKQ35848.1"/>
    </source>
</evidence>
<evidence type="ECO:0000313" key="2">
    <source>
        <dbReference type="Proteomes" id="UP000269301"/>
    </source>
</evidence>
<accession>A0A495A7X7</accession>
<dbReference type="Pfam" id="PF09660">
    <property type="entry name" value="DUF2397"/>
    <property type="match status" value="1"/>
</dbReference>
<dbReference type="AlphaFoldDB" id="A0A495A7X7"/>
<protein>
    <submittedName>
        <fullName evidence="1">TIGR02677 family protein</fullName>
    </submittedName>
</protein>
<dbReference type="Proteomes" id="UP000269301">
    <property type="component" value="Unassembled WGS sequence"/>
</dbReference>
<sequence length="500" mass="59664">MTIFSDSFKKVTEASYLTADKAWSYRAILRYFYIQHERMREFLFPEEVFAYLKEYRDFANYTEEQLQQDLDQLVKWNNLVARQEMSRAHTIEEFKKKRFRYQTTPYTVEFERMLIEMEKDGGGFGGSLEKKEFERLYQTLAKIEKLLEKEELPSSDECSQVWSDLFTYFRSITQNTSDYIAHLNSEEAEERMQTEAFLVFKDQFTTYLRDFIIGLQHTALTIQATLQNIKEEKLLLFIHQVILHQKQVPRFEDLGREDQELVRDQQEKWESLKTWFLGNEHRESELESLEIRTNEQIRRITRVVQRLGERSHSFRSRKKDYLYLAKWFDSFSSVQEAHQLSAVAFGVIHTRHIFSDQVPTDDIYTDIWEEIPVQHVTKPRIRNYREKTKAGAIVSNQKQKEEAREKYLKEKVAEHEALNKYMDGDKIELKNLPSIETHVRKMLLGWIGKAMAKKDRTFKTEHGRKVRVILSENERITLPADDGMIEMPAVMFQFLDEVNV</sequence>
<dbReference type="EMBL" id="RBZP01000002">
    <property type="protein sequence ID" value="RKQ35848.1"/>
    <property type="molecule type" value="Genomic_DNA"/>
</dbReference>
<name>A0A495A7X7_9BACI</name>
<dbReference type="OrthoDB" id="1639410at2"/>
<keyword evidence="2" id="KW-1185">Reference proteome</keyword>
<gene>
    <name evidence="1" type="ORF">D8M06_06230</name>
</gene>